<dbReference type="PANTHER" id="PTHR11104:SF0">
    <property type="entry name" value="SPBETA PROPHAGE-DERIVED AMINOGLYCOSIDE N(3')-ACETYLTRANSFERASE-LIKE PROTEIN YOKD"/>
    <property type="match status" value="1"/>
</dbReference>
<name>A0A919G596_9MICO</name>
<reference evidence="5" key="2">
    <citation type="submission" date="2020-09" db="EMBL/GenBank/DDBJ databases">
        <authorList>
            <person name="Sun Q."/>
            <person name="Zhou Y."/>
        </authorList>
    </citation>
    <scope>NUCLEOTIDE SEQUENCE</scope>
    <source>
        <strain evidence="5">CGMCC 4.7398</strain>
    </source>
</reference>
<keyword evidence="6" id="KW-1185">Reference proteome</keyword>
<dbReference type="GO" id="GO:0046353">
    <property type="term" value="F:aminoglycoside 3-N-acetyltransferase activity"/>
    <property type="evidence" value="ECO:0007669"/>
    <property type="project" value="UniProtKB-EC"/>
</dbReference>
<dbReference type="InterPro" id="IPR028345">
    <property type="entry name" value="Antibiotic_NAT-like"/>
</dbReference>
<organism evidence="5 6">
    <name type="scientific">Promicromonospora soli</name>
    <dbReference type="NCBI Taxonomy" id="2035533"/>
    <lineage>
        <taxon>Bacteria</taxon>
        <taxon>Bacillati</taxon>
        <taxon>Actinomycetota</taxon>
        <taxon>Actinomycetes</taxon>
        <taxon>Micrococcales</taxon>
        <taxon>Promicromonosporaceae</taxon>
        <taxon>Promicromonospora</taxon>
    </lineage>
</organism>
<comment type="similarity">
    <text evidence="1 4">Belongs to the antibiotic N-acetyltransferase family.</text>
</comment>
<reference evidence="5" key="1">
    <citation type="journal article" date="2014" name="Int. J. Syst. Evol. Microbiol.">
        <title>Complete genome sequence of Corynebacterium casei LMG S-19264T (=DSM 44701T), isolated from a smear-ripened cheese.</title>
        <authorList>
            <consortium name="US DOE Joint Genome Institute (JGI-PGF)"/>
            <person name="Walter F."/>
            <person name="Albersmeier A."/>
            <person name="Kalinowski J."/>
            <person name="Ruckert C."/>
        </authorList>
    </citation>
    <scope>NUCLEOTIDE SEQUENCE</scope>
    <source>
        <strain evidence="5">CGMCC 4.7398</strain>
    </source>
</reference>
<dbReference type="Proteomes" id="UP000627369">
    <property type="component" value="Unassembled WGS sequence"/>
</dbReference>
<keyword evidence="3 4" id="KW-0012">Acyltransferase</keyword>
<dbReference type="InterPro" id="IPR003679">
    <property type="entry name" value="Amioglycoside_AcTrfase"/>
</dbReference>
<dbReference type="PANTHER" id="PTHR11104">
    <property type="entry name" value="AMINOGLYCOSIDE N3-ACETYLTRANSFERASE"/>
    <property type="match status" value="1"/>
</dbReference>
<dbReference type="AlphaFoldDB" id="A0A919G596"/>
<keyword evidence="2 4" id="KW-0808">Transferase</keyword>
<evidence type="ECO:0000256" key="1">
    <source>
        <dbReference type="ARBA" id="ARBA00006383"/>
    </source>
</evidence>
<proteinExistence type="inferred from homology"/>
<comment type="catalytic activity">
    <reaction evidence="4">
        <text>a 2-deoxystreptamine antibiotic + acetyl-CoA = an N(3)-acetyl-2-deoxystreptamine antibiotic + CoA + H(+)</text>
        <dbReference type="Rhea" id="RHEA:12665"/>
        <dbReference type="ChEBI" id="CHEBI:15378"/>
        <dbReference type="ChEBI" id="CHEBI:57287"/>
        <dbReference type="ChEBI" id="CHEBI:57288"/>
        <dbReference type="ChEBI" id="CHEBI:57921"/>
        <dbReference type="ChEBI" id="CHEBI:77452"/>
        <dbReference type="EC" id="2.3.1.81"/>
    </reaction>
</comment>
<evidence type="ECO:0000256" key="4">
    <source>
        <dbReference type="RuleBase" id="RU365031"/>
    </source>
</evidence>
<evidence type="ECO:0000256" key="3">
    <source>
        <dbReference type="ARBA" id="ARBA00023315"/>
    </source>
</evidence>
<keyword evidence="4" id="KW-0046">Antibiotic resistance</keyword>
<dbReference type="EMBL" id="BNAS01000007">
    <property type="protein sequence ID" value="GHH78398.1"/>
    <property type="molecule type" value="Genomic_DNA"/>
</dbReference>
<comment type="caution">
    <text evidence="5">The sequence shown here is derived from an EMBL/GenBank/DDBJ whole genome shotgun (WGS) entry which is preliminary data.</text>
</comment>
<protein>
    <recommendedName>
        <fullName evidence="4">Aminoglycoside N(3)-acetyltransferase</fullName>
        <ecNumber evidence="4">2.3.1.-</ecNumber>
    </recommendedName>
</protein>
<dbReference type="Pfam" id="PF02522">
    <property type="entry name" value="Antibiotic_NAT"/>
    <property type="match status" value="1"/>
</dbReference>
<evidence type="ECO:0000256" key="2">
    <source>
        <dbReference type="ARBA" id="ARBA00022679"/>
    </source>
</evidence>
<gene>
    <name evidence="5" type="ORF">GCM10017772_41650</name>
</gene>
<sequence>MRATPARNYVDPMDQAQPHTAATLTGDLRALGVVPGDVLLVHASVKSLGFVAGGVQAVVEALLSAVGPGGTLVVPTHTSENTDPAGWQNPPVPEQWWPVIRSETPGFDPARSPSRWVGVLPEAVRAWPGSLRSGHPQVSCAALGARAGEVTAEHDLTESHGERSPIGVVYRLGGKILLLGCGHDSNTSLHLAESRQASPPRAETGAAIRDAEGASRWVTWTDLVTGEEDFDRVGAAFEETGAVAVGPVGSATARLMDQRSLVDFAVDWMACSRH</sequence>
<dbReference type="EC" id="2.3.1.-" evidence="4"/>
<evidence type="ECO:0000313" key="5">
    <source>
        <dbReference type="EMBL" id="GHH78398.1"/>
    </source>
</evidence>
<evidence type="ECO:0000313" key="6">
    <source>
        <dbReference type="Proteomes" id="UP000627369"/>
    </source>
</evidence>
<dbReference type="SUPFAM" id="SSF110710">
    <property type="entry name" value="TTHA0583/YokD-like"/>
    <property type="match status" value="1"/>
</dbReference>
<accession>A0A919G596</accession>
<dbReference type="GO" id="GO:0046677">
    <property type="term" value="P:response to antibiotic"/>
    <property type="evidence" value="ECO:0007669"/>
    <property type="project" value="UniProtKB-KW"/>
</dbReference>